<dbReference type="Gene3D" id="1.10.510.10">
    <property type="entry name" value="Transferase(Phosphotransferase) domain 1"/>
    <property type="match status" value="1"/>
</dbReference>
<dbReference type="OrthoDB" id="2396127at2759"/>
<sequence length="119" mass="13854">PLSKFFPPSTSSRFLEFISHLLRYDPRQRLTALDALKHPYFVESDFIFVPQHEPEDIKVIGMEKKRKNDTQIYDASESYTSVVNPTTVNCGSPMSIDLRRFQLPDDVMRFFGVTDELYS</sequence>
<keyword evidence="2" id="KW-1185">Reference proteome</keyword>
<reference evidence="1" key="1">
    <citation type="submission" date="2021-06" db="EMBL/GenBank/DDBJ databases">
        <authorList>
            <person name="Kallberg Y."/>
            <person name="Tangrot J."/>
            <person name="Rosling A."/>
        </authorList>
    </citation>
    <scope>NUCLEOTIDE SEQUENCE</scope>
    <source>
        <strain evidence="1">IN212</strain>
    </source>
</reference>
<dbReference type="EMBL" id="CAJVPZ010022542">
    <property type="protein sequence ID" value="CAG8712082.1"/>
    <property type="molecule type" value="Genomic_DNA"/>
</dbReference>
<protein>
    <submittedName>
        <fullName evidence="1">10179_t:CDS:1</fullName>
    </submittedName>
</protein>
<proteinExistence type="predicted"/>
<dbReference type="AlphaFoldDB" id="A0A9N9N926"/>
<dbReference type="Proteomes" id="UP000789396">
    <property type="component" value="Unassembled WGS sequence"/>
</dbReference>
<dbReference type="SUPFAM" id="SSF56112">
    <property type="entry name" value="Protein kinase-like (PK-like)"/>
    <property type="match status" value="1"/>
</dbReference>
<organism evidence="1 2">
    <name type="scientific">Racocetra fulgida</name>
    <dbReference type="NCBI Taxonomy" id="60492"/>
    <lineage>
        <taxon>Eukaryota</taxon>
        <taxon>Fungi</taxon>
        <taxon>Fungi incertae sedis</taxon>
        <taxon>Mucoromycota</taxon>
        <taxon>Glomeromycotina</taxon>
        <taxon>Glomeromycetes</taxon>
        <taxon>Diversisporales</taxon>
        <taxon>Gigasporaceae</taxon>
        <taxon>Racocetra</taxon>
    </lineage>
</organism>
<dbReference type="InterPro" id="IPR011009">
    <property type="entry name" value="Kinase-like_dom_sf"/>
</dbReference>
<name>A0A9N9N926_9GLOM</name>
<accession>A0A9N9N926</accession>
<evidence type="ECO:0000313" key="1">
    <source>
        <dbReference type="EMBL" id="CAG8712082.1"/>
    </source>
</evidence>
<evidence type="ECO:0000313" key="2">
    <source>
        <dbReference type="Proteomes" id="UP000789396"/>
    </source>
</evidence>
<gene>
    <name evidence="1" type="ORF">RFULGI_LOCUS10912</name>
</gene>
<feature type="non-terminal residue" evidence="1">
    <location>
        <position position="1"/>
    </location>
</feature>
<comment type="caution">
    <text evidence="1">The sequence shown here is derived from an EMBL/GenBank/DDBJ whole genome shotgun (WGS) entry which is preliminary data.</text>
</comment>